<evidence type="ECO:0000313" key="1">
    <source>
        <dbReference type="EMBL" id="TGL89592.1"/>
    </source>
</evidence>
<comment type="caution">
    <text evidence="1">The sequence shown here is derived from an EMBL/GenBank/DDBJ whole genome shotgun (WGS) entry which is preliminary data.</text>
</comment>
<gene>
    <name evidence="1" type="ORF">EHQ83_00975</name>
</gene>
<name>A0A6N4QPC4_9LEPT</name>
<protein>
    <submittedName>
        <fullName evidence="1">Uncharacterized protein</fullName>
    </submittedName>
</protein>
<accession>A0A6N4QPC4</accession>
<evidence type="ECO:0000313" key="2">
    <source>
        <dbReference type="Proteomes" id="UP000297613"/>
    </source>
</evidence>
<organism evidence="1 2">
    <name type="scientific">Leptospira yasudae</name>
    <dbReference type="NCBI Taxonomy" id="2202201"/>
    <lineage>
        <taxon>Bacteria</taxon>
        <taxon>Pseudomonadati</taxon>
        <taxon>Spirochaetota</taxon>
        <taxon>Spirochaetia</taxon>
        <taxon>Leptospirales</taxon>
        <taxon>Leptospiraceae</taxon>
        <taxon>Leptospira</taxon>
    </lineage>
</organism>
<dbReference type="AlphaFoldDB" id="A0A6N4QPC4"/>
<reference evidence="1 2" key="1">
    <citation type="journal article" date="2019" name="PLoS Negl. Trop. Dis.">
        <title>Revisiting the worldwide diversity of Leptospira species in the environment.</title>
        <authorList>
            <person name="Vincent A.T."/>
            <person name="Schiettekatte O."/>
            <person name="Bourhy P."/>
            <person name="Veyrier F.J."/>
            <person name="Picardeau M."/>
        </authorList>
    </citation>
    <scope>NUCLEOTIDE SEQUENCE [LARGE SCALE GENOMIC DNA]</scope>
    <source>
        <strain evidence="1 2">201702445</strain>
    </source>
</reference>
<sequence>MKTSETKRLSKEFIAKPETLENLAAVPIPFTNPEEFPDPAKVVTIPEFVIFRMAQSSATNRFPVKSPVSY</sequence>
<proteinExistence type="predicted"/>
<dbReference type="EMBL" id="RQGM01000005">
    <property type="protein sequence ID" value="TGL89592.1"/>
    <property type="molecule type" value="Genomic_DNA"/>
</dbReference>
<dbReference type="RefSeq" id="WP_135568886.1">
    <property type="nucleotide sequence ID" value="NZ_RQGK01000078.1"/>
</dbReference>
<dbReference type="Proteomes" id="UP000297613">
    <property type="component" value="Unassembled WGS sequence"/>
</dbReference>